<reference evidence="1 2" key="1">
    <citation type="submission" date="2020-04" db="EMBL/GenBank/DDBJ databases">
        <title>Molecular characterization of pseudomonads from Agaricus bisporus reveal novel blotch 2 pathogens in Western Europe.</title>
        <authorList>
            <person name="Taparia T."/>
            <person name="Krijger M."/>
            <person name="Haynes E."/>
            <person name="Elpinstone J.G."/>
            <person name="Noble R."/>
            <person name="Van Der Wolf J."/>
        </authorList>
    </citation>
    <scope>NUCLEOTIDE SEQUENCE [LARGE SCALE GENOMIC DNA]</scope>
    <source>
        <strain evidence="1 2">IPO3781</strain>
    </source>
</reference>
<dbReference type="EMBL" id="JACARF010000021">
    <property type="protein sequence ID" value="NWE77501.1"/>
    <property type="molecule type" value="Genomic_DNA"/>
</dbReference>
<dbReference type="AlphaFoldDB" id="A0A7Y8K668"/>
<dbReference type="RefSeq" id="WP_177114808.1">
    <property type="nucleotide sequence ID" value="NZ_JACARF010000021.1"/>
</dbReference>
<protein>
    <submittedName>
        <fullName evidence="1">DUF3916 domain-containing protein</fullName>
    </submittedName>
</protein>
<dbReference type="Pfam" id="PF13079">
    <property type="entry name" value="DUF3916"/>
    <property type="match status" value="1"/>
</dbReference>
<proteinExistence type="predicted"/>
<comment type="caution">
    <text evidence="1">The sequence shown here is derived from an EMBL/GenBank/DDBJ whole genome shotgun (WGS) entry which is preliminary data.</text>
</comment>
<evidence type="ECO:0000313" key="1">
    <source>
        <dbReference type="EMBL" id="NWE77501.1"/>
    </source>
</evidence>
<dbReference type="InterPro" id="IPR025075">
    <property type="entry name" value="DUF3916"/>
</dbReference>
<name>A0A7Y8K668_9PSED</name>
<accession>A0A7Y8K668</accession>
<dbReference type="Proteomes" id="UP000537188">
    <property type="component" value="Unassembled WGS sequence"/>
</dbReference>
<evidence type="ECO:0000313" key="2">
    <source>
        <dbReference type="Proteomes" id="UP000537188"/>
    </source>
</evidence>
<gene>
    <name evidence="1" type="ORF">HX828_18200</name>
</gene>
<organism evidence="1 2">
    <name type="scientific">Pseudomonas yamanorum</name>
    <dbReference type="NCBI Taxonomy" id="515393"/>
    <lineage>
        <taxon>Bacteria</taxon>
        <taxon>Pseudomonadati</taxon>
        <taxon>Pseudomonadota</taxon>
        <taxon>Gammaproteobacteria</taxon>
        <taxon>Pseudomonadales</taxon>
        <taxon>Pseudomonadaceae</taxon>
        <taxon>Pseudomonas</taxon>
    </lineage>
</organism>
<sequence length="207" mass="23862">MRRLALSNKKLRNIPRRLRAISRWADSFEGWFLADFPVRRGFENFKIPVIETLVEGKQTTPAIQAHCAQQLINAAAHLIQARPDEAPECWVVAAILVPDMFSSEVCVYIDKSRYLGSTLPFEYDYFRQTRITGRSLANEWGLIVPPGLHEVGFHFIHEDEDGEQFESEHWYFGEVSSSDEDPGGDRWKYKTFKAFQAEHPHLFSTAT</sequence>